<dbReference type="Pfam" id="PF07963">
    <property type="entry name" value="N_methyl"/>
    <property type="match status" value="1"/>
</dbReference>
<reference evidence="2 3" key="1">
    <citation type="submission" date="2024-05" db="EMBL/GenBank/DDBJ databases">
        <title>Genome sequencing of Marine Estuary Bacteria, Shewanella vesiculosa and S. baltica, and Pseudomonas syringae.</title>
        <authorList>
            <person name="Gurung A."/>
            <person name="Maclea K.S."/>
        </authorList>
    </citation>
    <scope>NUCLEOTIDE SEQUENCE [LARGE SCALE GENOMIC DNA]</scope>
    <source>
        <strain evidence="2 3">1A</strain>
    </source>
</reference>
<dbReference type="Gene3D" id="3.30.700.10">
    <property type="entry name" value="Glycoprotein, Type 4 Pilin"/>
    <property type="match status" value="1"/>
</dbReference>
<comment type="caution">
    <text evidence="2">The sequence shown here is derived from an EMBL/GenBank/DDBJ whole genome shotgun (WGS) entry which is preliminary data.</text>
</comment>
<dbReference type="RefSeq" id="WP_165870162.1">
    <property type="nucleotide sequence ID" value="NZ_JBDPZN010000003.1"/>
</dbReference>
<accession>A0ABV0FPI0</accession>
<keyword evidence="1" id="KW-1133">Transmembrane helix</keyword>
<dbReference type="InterPro" id="IPR012902">
    <property type="entry name" value="N_methyl_site"/>
</dbReference>
<evidence type="ECO:0000313" key="2">
    <source>
        <dbReference type="EMBL" id="MEO3682530.1"/>
    </source>
</evidence>
<feature type="transmembrane region" description="Helical" evidence="1">
    <location>
        <begin position="12"/>
        <end position="30"/>
    </location>
</feature>
<dbReference type="InterPro" id="IPR045584">
    <property type="entry name" value="Pilin-like"/>
</dbReference>
<dbReference type="EMBL" id="JBDPZN010000003">
    <property type="protein sequence ID" value="MEO3682530.1"/>
    <property type="molecule type" value="Genomic_DNA"/>
</dbReference>
<keyword evidence="1" id="KW-0812">Transmembrane</keyword>
<protein>
    <submittedName>
        <fullName evidence="2">Type II secretion system protein</fullName>
    </submittedName>
</protein>
<evidence type="ECO:0000256" key="1">
    <source>
        <dbReference type="SAM" id="Phobius"/>
    </source>
</evidence>
<name>A0ABV0FPI0_9GAMM</name>
<dbReference type="SUPFAM" id="SSF54523">
    <property type="entry name" value="Pili subunits"/>
    <property type="match status" value="1"/>
</dbReference>
<gene>
    <name evidence="2" type="ORF">ABHN84_09565</name>
</gene>
<dbReference type="PROSITE" id="PS00409">
    <property type="entry name" value="PROKAR_NTER_METHYL"/>
    <property type="match status" value="1"/>
</dbReference>
<evidence type="ECO:0000313" key="3">
    <source>
        <dbReference type="Proteomes" id="UP001477278"/>
    </source>
</evidence>
<dbReference type="Proteomes" id="UP001477278">
    <property type="component" value="Unassembled WGS sequence"/>
</dbReference>
<organism evidence="2 3">
    <name type="scientific">Shewanella vesiculosa</name>
    <dbReference type="NCBI Taxonomy" id="518738"/>
    <lineage>
        <taxon>Bacteria</taxon>
        <taxon>Pseudomonadati</taxon>
        <taxon>Pseudomonadota</taxon>
        <taxon>Gammaproteobacteria</taxon>
        <taxon>Alteromonadales</taxon>
        <taxon>Shewanellaceae</taxon>
        <taxon>Shewanella</taxon>
    </lineage>
</organism>
<keyword evidence="3" id="KW-1185">Reference proteome</keyword>
<sequence>MKNSLSASSGFTLIELVVVIIILAILAVVATSKFIDLRTDAIVSTMDGMETAMQSAATLTYSKAAIAGVERLASTTLNVDGVDIKLAYGYPDGSAEGIDLLINLPQGDWNKRPSVFAGAWIYWHGVIVEDAGTAACYLRYRQATSTGVRPIINVQTSGC</sequence>
<proteinExistence type="predicted"/>
<dbReference type="NCBIfam" id="TIGR02532">
    <property type="entry name" value="IV_pilin_GFxxxE"/>
    <property type="match status" value="1"/>
</dbReference>
<keyword evidence="1" id="KW-0472">Membrane</keyword>